<feature type="compositionally biased region" description="Low complexity" evidence="1">
    <location>
        <begin position="23"/>
        <end position="34"/>
    </location>
</feature>
<comment type="caution">
    <text evidence="2">The sequence shown here is derived from an EMBL/GenBank/DDBJ whole genome shotgun (WGS) entry which is preliminary data.</text>
</comment>
<dbReference type="Proteomes" id="UP000298663">
    <property type="component" value="Unassembled WGS sequence"/>
</dbReference>
<evidence type="ECO:0000256" key="1">
    <source>
        <dbReference type="SAM" id="MobiDB-lite"/>
    </source>
</evidence>
<feature type="compositionally biased region" description="Basic and acidic residues" evidence="1">
    <location>
        <begin position="1"/>
        <end position="22"/>
    </location>
</feature>
<reference evidence="2 3" key="2">
    <citation type="journal article" date="2019" name="G3 (Bethesda)">
        <title>Hybrid Assembly of the Genome of the Entomopathogenic Nematode Steinernema carpocapsae Identifies the X-Chromosome.</title>
        <authorList>
            <person name="Serra L."/>
            <person name="Macchietto M."/>
            <person name="Macias-Munoz A."/>
            <person name="McGill C.J."/>
            <person name="Rodriguez I.M."/>
            <person name="Rodriguez B."/>
            <person name="Murad R."/>
            <person name="Mortazavi A."/>
        </authorList>
    </citation>
    <scope>NUCLEOTIDE SEQUENCE [LARGE SCALE GENOMIC DNA]</scope>
    <source>
        <strain evidence="2 3">ALL</strain>
    </source>
</reference>
<proteinExistence type="predicted"/>
<keyword evidence="3" id="KW-1185">Reference proteome</keyword>
<name>A0A4U5NTQ6_STECR</name>
<evidence type="ECO:0000313" key="3">
    <source>
        <dbReference type="Proteomes" id="UP000298663"/>
    </source>
</evidence>
<organism evidence="2 3">
    <name type="scientific">Steinernema carpocapsae</name>
    <name type="common">Entomopathogenic nematode</name>
    <dbReference type="NCBI Taxonomy" id="34508"/>
    <lineage>
        <taxon>Eukaryota</taxon>
        <taxon>Metazoa</taxon>
        <taxon>Ecdysozoa</taxon>
        <taxon>Nematoda</taxon>
        <taxon>Chromadorea</taxon>
        <taxon>Rhabditida</taxon>
        <taxon>Tylenchina</taxon>
        <taxon>Panagrolaimomorpha</taxon>
        <taxon>Strongyloidoidea</taxon>
        <taxon>Steinernematidae</taxon>
        <taxon>Steinernema</taxon>
    </lineage>
</organism>
<feature type="region of interest" description="Disordered" evidence="1">
    <location>
        <begin position="1"/>
        <end position="34"/>
    </location>
</feature>
<dbReference type="EMBL" id="AZBU02000003">
    <property type="protein sequence ID" value="TKR86877.1"/>
    <property type="molecule type" value="Genomic_DNA"/>
</dbReference>
<protein>
    <submittedName>
        <fullName evidence="2">Uncharacterized protein</fullName>
    </submittedName>
</protein>
<reference evidence="2 3" key="1">
    <citation type="journal article" date="2015" name="Genome Biol.">
        <title>Comparative genomics of Steinernema reveals deeply conserved gene regulatory networks.</title>
        <authorList>
            <person name="Dillman A.R."/>
            <person name="Macchietto M."/>
            <person name="Porter C.F."/>
            <person name="Rogers A."/>
            <person name="Williams B."/>
            <person name="Antoshechkin I."/>
            <person name="Lee M.M."/>
            <person name="Goodwin Z."/>
            <person name="Lu X."/>
            <person name="Lewis E.E."/>
            <person name="Goodrich-Blair H."/>
            <person name="Stock S.P."/>
            <person name="Adams B.J."/>
            <person name="Sternberg P.W."/>
            <person name="Mortazavi A."/>
        </authorList>
    </citation>
    <scope>NUCLEOTIDE SEQUENCE [LARGE SCALE GENOMIC DNA]</scope>
    <source>
        <strain evidence="2 3">ALL</strain>
    </source>
</reference>
<accession>A0A4U5NTQ6</accession>
<gene>
    <name evidence="2" type="ORF">L596_011382</name>
</gene>
<sequence length="110" mass="12273">MIERKRSLPNRAHSDSGPRDLRPSTVTPGPTPSGVYQYLRPSANLISGSKATAVFTHNPPPVAQPKLFYRIPTALLPLLSVRALLSTFSHIPKRRFSSQQRRYHRTASKA</sequence>
<dbReference type="AlphaFoldDB" id="A0A4U5NTQ6"/>
<evidence type="ECO:0000313" key="2">
    <source>
        <dbReference type="EMBL" id="TKR86877.1"/>
    </source>
</evidence>